<evidence type="ECO:0000256" key="1">
    <source>
        <dbReference type="ARBA" id="ARBA00004141"/>
    </source>
</evidence>
<feature type="transmembrane region" description="Helical" evidence="5">
    <location>
        <begin position="264"/>
        <end position="284"/>
    </location>
</feature>
<dbReference type="InterPro" id="IPR011701">
    <property type="entry name" value="MFS"/>
</dbReference>
<dbReference type="GO" id="GO:0022857">
    <property type="term" value="F:transmembrane transporter activity"/>
    <property type="evidence" value="ECO:0007669"/>
    <property type="project" value="InterPro"/>
</dbReference>
<feature type="transmembrane region" description="Helical" evidence="5">
    <location>
        <begin position="35"/>
        <end position="52"/>
    </location>
</feature>
<keyword evidence="4 5" id="KW-0472">Membrane</keyword>
<dbReference type="PANTHER" id="PTHR23501">
    <property type="entry name" value="MAJOR FACILITATOR SUPERFAMILY"/>
    <property type="match status" value="1"/>
</dbReference>
<dbReference type="Gene3D" id="1.20.1250.20">
    <property type="entry name" value="MFS general substrate transporter like domains"/>
    <property type="match status" value="2"/>
</dbReference>
<protein>
    <submittedName>
        <fullName evidence="6">MFS general substrate transporter</fullName>
    </submittedName>
</protein>
<dbReference type="GeneID" id="37018468"/>
<feature type="transmembrane region" description="Helical" evidence="5">
    <location>
        <begin position="462"/>
        <end position="485"/>
    </location>
</feature>
<feature type="transmembrane region" description="Helical" evidence="5">
    <location>
        <begin position="430"/>
        <end position="450"/>
    </location>
</feature>
<dbReference type="EMBL" id="KZ819604">
    <property type="protein sequence ID" value="PWN33693.1"/>
    <property type="molecule type" value="Genomic_DNA"/>
</dbReference>
<dbReference type="GO" id="GO:0005886">
    <property type="term" value="C:plasma membrane"/>
    <property type="evidence" value="ECO:0007669"/>
    <property type="project" value="TreeGrafter"/>
</dbReference>
<feature type="transmembrane region" description="Helical" evidence="5">
    <location>
        <begin position="333"/>
        <end position="354"/>
    </location>
</feature>
<sequence length="573" mass="61062">MEKAPLPSTREVPTTISGIASETIEQFAAHLSDRSLAMLFMFIVAWGAVLSLDRLTTYSYQTIATNSFSHHSSLAEVNVIRSVVAAVAALPFATIADLGGRAQAFTLGLLLYAAGHAAMAGSTTIPAYIGGVVLYESGANGLICLQATVLADMTSSRNRLFFQIVPQMPFLVFSFISSDIYSAILPRWRWGIGMFAILGPAALLPVIAILGHSQHKTRANNVAANRSNIQSASQNARRASLQQTESSLTYGLLMIKHVWQTSDVLGLLLLVAALCLTLIPLTLAASAPNQWETPRIIGMICSGVVALGLFGVWELKIAKNALIPRVLLQNRTFWGGALGLTGLWASHALMLAYFPTYLYVVHGVSNRAQQNFSVIYSFTVAAASLPIAMMVRHSRRFKIFTIVGVIVFTAGLGMMIGYKGTADSNFELAASQVVIGLGGALTIAVIQAAVQVSVVPAYVAQSIAALNIFPCIGNAIGAAVSGALWTGLLPGKLARNLGPTGHMNELPTIFAEPLTWIESHGLGSNTRTAVVNAYSSTWRVMMIVATLISAVSLLPILYTENLRLNDSLSAEEA</sequence>
<evidence type="ECO:0000256" key="3">
    <source>
        <dbReference type="ARBA" id="ARBA00022989"/>
    </source>
</evidence>
<keyword evidence="2 5" id="KW-0812">Transmembrane</keyword>
<feature type="transmembrane region" description="Helical" evidence="5">
    <location>
        <begin position="374"/>
        <end position="392"/>
    </location>
</feature>
<dbReference type="OrthoDB" id="2241241at2759"/>
<dbReference type="Pfam" id="PF07690">
    <property type="entry name" value="MFS_1"/>
    <property type="match status" value="1"/>
</dbReference>
<name>A0A316VBR0_9BASI</name>
<keyword evidence="7" id="KW-1185">Reference proteome</keyword>
<dbReference type="InParanoid" id="A0A316VBR0"/>
<evidence type="ECO:0000256" key="2">
    <source>
        <dbReference type="ARBA" id="ARBA00022692"/>
    </source>
</evidence>
<dbReference type="STRING" id="1280837.A0A316VBR0"/>
<feature type="non-terminal residue" evidence="6">
    <location>
        <position position="573"/>
    </location>
</feature>
<feature type="transmembrane region" description="Helical" evidence="5">
    <location>
        <begin position="190"/>
        <end position="210"/>
    </location>
</feature>
<keyword evidence="3 5" id="KW-1133">Transmembrane helix</keyword>
<dbReference type="Proteomes" id="UP000245771">
    <property type="component" value="Unassembled WGS sequence"/>
</dbReference>
<reference evidence="6 7" key="1">
    <citation type="journal article" date="2018" name="Mol. Biol. Evol.">
        <title>Broad Genomic Sampling Reveals a Smut Pathogenic Ancestry of the Fungal Clade Ustilaginomycotina.</title>
        <authorList>
            <person name="Kijpornyongpan T."/>
            <person name="Mondo S.J."/>
            <person name="Barry K."/>
            <person name="Sandor L."/>
            <person name="Lee J."/>
            <person name="Lipzen A."/>
            <person name="Pangilinan J."/>
            <person name="LaButti K."/>
            <person name="Hainaut M."/>
            <person name="Henrissat B."/>
            <person name="Grigoriev I.V."/>
            <person name="Spatafora J.W."/>
            <person name="Aime M.C."/>
        </authorList>
    </citation>
    <scope>NUCLEOTIDE SEQUENCE [LARGE SCALE GENOMIC DNA]</scope>
    <source>
        <strain evidence="6 7">MCA 3882</strain>
    </source>
</reference>
<evidence type="ECO:0000313" key="7">
    <source>
        <dbReference type="Proteomes" id="UP000245771"/>
    </source>
</evidence>
<feature type="transmembrane region" description="Helical" evidence="5">
    <location>
        <begin position="399"/>
        <end position="418"/>
    </location>
</feature>
<organism evidence="6 7">
    <name type="scientific">Meira miltonrushii</name>
    <dbReference type="NCBI Taxonomy" id="1280837"/>
    <lineage>
        <taxon>Eukaryota</taxon>
        <taxon>Fungi</taxon>
        <taxon>Dikarya</taxon>
        <taxon>Basidiomycota</taxon>
        <taxon>Ustilaginomycotina</taxon>
        <taxon>Exobasidiomycetes</taxon>
        <taxon>Exobasidiales</taxon>
        <taxon>Brachybasidiaceae</taxon>
        <taxon>Meira</taxon>
    </lineage>
</organism>
<evidence type="ECO:0000313" key="6">
    <source>
        <dbReference type="EMBL" id="PWN33693.1"/>
    </source>
</evidence>
<dbReference type="PANTHER" id="PTHR23501:SF87">
    <property type="entry name" value="SIDEROPHORE IRON TRANSPORTER 2"/>
    <property type="match status" value="1"/>
</dbReference>
<dbReference type="AlphaFoldDB" id="A0A316VBR0"/>
<comment type="subcellular location">
    <subcellularLocation>
        <location evidence="1">Membrane</location>
        <topology evidence="1">Multi-pass membrane protein</topology>
    </subcellularLocation>
</comment>
<feature type="transmembrane region" description="Helical" evidence="5">
    <location>
        <begin position="296"/>
        <end position="313"/>
    </location>
</feature>
<dbReference type="InterPro" id="IPR036259">
    <property type="entry name" value="MFS_trans_sf"/>
</dbReference>
<evidence type="ECO:0000256" key="5">
    <source>
        <dbReference type="SAM" id="Phobius"/>
    </source>
</evidence>
<proteinExistence type="predicted"/>
<gene>
    <name evidence="6" type="ORF">FA14DRAFT_125177</name>
</gene>
<dbReference type="RefSeq" id="XP_025353995.1">
    <property type="nucleotide sequence ID" value="XM_025496687.1"/>
</dbReference>
<dbReference type="SUPFAM" id="SSF103473">
    <property type="entry name" value="MFS general substrate transporter"/>
    <property type="match status" value="1"/>
</dbReference>
<feature type="transmembrane region" description="Helical" evidence="5">
    <location>
        <begin position="538"/>
        <end position="558"/>
    </location>
</feature>
<evidence type="ECO:0000256" key="4">
    <source>
        <dbReference type="ARBA" id="ARBA00023136"/>
    </source>
</evidence>
<accession>A0A316VBR0</accession>